<dbReference type="Proteomes" id="UP000281498">
    <property type="component" value="Unassembled WGS sequence"/>
</dbReference>
<evidence type="ECO:0008006" key="5">
    <source>
        <dbReference type="Google" id="ProtNLM"/>
    </source>
</evidence>
<dbReference type="RefSeq" id="WP_110938324.1">
    <property type="nucleotide sequence ID" value="NZ_KZ614147.1"/>
</dbReference>
<dbReference type="OrthoDB" id="2966336at2"/>
<comment type="caution">
    <text evidence="3">The sequence shown here is derived from an EMBL/GenBank/DDBJ whole genome shotgun (WGS) entry which is preliminary data.</text>
</comment>
<feature type="compositionally biased region" description="Polar residues" evidence="1">
    <location>
        <begin position="62"/>
        <end position="78"/>
    </location>
</feature>
<dbReference type="PROSITE" id="PS51257">
    <property type="entry name" value="PROKAR_LIPOPROTEIN"/>
    <property type="match status" value="1"/>
</dbReference>
<dbReference type="AlphaFoldDB" id="A0A3A9KJQ5"/>
<organism evidence="3 4">
    <name type="scientific">Salipaludibacillus neizhouensis</name>
    <dbReference type="NCBI Taxonomy" id="885475"/>
    <lineage>
        <taxon>Bacteria</taxon>
        <taxon>Bacillati</taxon>
        <taxon>Bacillota</taxon>
        <taxon>Bacilli</taxon>
        <taxon>Bacillales</taxon>
        <taxon>Bacillaceae</taxon>
    </lineage>
</organism>
<reference evidence="3 4" key="1">
    <citation type="submission" date="2017-10" db="EMBL/GenBank/DDBJ databases">
        <title>Bacillus sp. nov., a halophilic bacterium isolated from a Keqin Lake.</title>
        <authorList>
            <person name="Wang H."/>
        </authorList>
    </citation>
    <scope>NUCLEOTIDE SEQUENCE [LARGE SCALE GENOMIC DNA]</scope>
    <source>
        <strain evidence="3 4">KCTC 13187</strain>
    </source>
</reference>
<accession>A0A3A9KJQ5</accession>
<name>A0A3A9KJQ5_9BACI</name>
<feature type="chain" id="PRO_5039260376" description="Sporulation protein" evidence="2">
    <location>
        <begin position="20"/>
        <end position="162"/>
    </location>
</feature>
<feature type="compositionally biased region" description="Polar residues" evidence="1">
    <location>
        <begin position="24"/>
        <end position="39"/>
    </location>
</feature>
<feature type="region of interest" description="Disordered" evidence="1">
    <location>
        <begin position="24"/>
        <end position="78"/>
    </location>
</feature>
<evidence type="ECO:0000256" key="2">
    <source>
        <dbReference type="SAM" id="SignalP"/>
    </source>
</evidence>
<sequence length="162" mass="18172">MKAIRQIILLLLTSLVVITGCNTNEPQVNEEGTTQAQQTAKKDWSESLLGPGPVNYGEIHAQSHSYNPRTESNVTGTSYRSLDAPRQTEGDDQEMIENVVYAIPKVTPGMVILMGANAWVNIQIEGEPSQEEEDKVIEDVEKQLKQANPRYRYDIVVNHFME</sequence>
<protein>
    <recommendedName>
        <fullName evidence="5">Sporulation protein</fullName>
    </recommendedName>
</protein>
<proteinExistence type="predicted"/>
<evidence type="ECO:0000313" key="3">
    <source>
        <dbReference type="EMBL" id="RKL67985.1"/>
    </source>
</evidence>
<keyword evidence="2" id="KW-0732">Signal</keyword>
<keyword evidence="4" id="KW-1185">Reference proteome</keyword>
<feature type="signal peptide" evidence="2">
    <location>
        <begin position="1"/>
        <end position="19"/>
    </location>
</feature>
<evidence type="ECO:0000256" key="1">
    <source>
        <dbReference type="SAM" id="MobiDB-lite"/>
    </source>
</evidence>
<gene>
    <name evidence="3" type="ORF">CR203_05625</name>
</gene>
<dbReference type="EMBL" id="PDOE01000002">
    <property type="protein sequence ID" value="RKL67985.1"/>
    <property type="molecule type" value="Genomic_DNA"/>
</dbReference>
<evidence type="ECO:0000313" key="4">
    <source>
        <dbReference type="Proteomes" id="UP000281498"/>
    </source>
</evidence>